<gene>
    <name evidence="1" type="ORF">C0601_00700</name>
</gene>
<organism evidence="1 2">
    <name type="scientific">Muiribacterium halophilum</name>
    <dbReference type="NCBI Taxonomy" id="2053465"/>
    <lineage>
        <taxon>Bacteria</taxon>
        <taxon>Candidatus Muiribacteriota</taxon>
        <taxon>Candidatus Muiribacteriia</taxon>
        <taxon>Candidatus Muiribacteriales</taxon>
        <taxon>Candidatus Muiribacteriaceae</taxon>
        <taxon>Candidatus Muiribacterium</taxon>
    </lineage>
</organism>
<sequence>MIWRLTMTKNKKILFFATIAFQVLFLLAMLYSKHSVVANGKKIFLKTYPIDPRSPLRGQYVALKYDFSQINLADDSDIEKGNLVYVILEKDGKFYRYKDIKREIPKNLKANEVFITGKVKYPSRKDRVFLGKVTSSEKDSDWFKRNKENIDIPEKIISYNGKFKKGKKYYFIIDQVPQREGEWRVNTYSGNEDLKALEKQYHYKKNLKTVSYVVQDVETVVNATALYGIESFFVEEGKGYEIEKHREKGDVYVKVAVSDDGEAVLTSLFVGDKEYK</sequence>
<name>A0A2N5ZMK6_MUIH1</name>
<proteinExistence type="predicted"/>
<protein>
    <recommendedName>
        <fullName evidence="3">GDYXXLXY domain-containing protein</fullName>
    </recommendedName>
</protein>
<reference evidence="1 2" key="1">
    <citation type="submission" date="2017-11" db="EMBL/GenBank/DDBJ databases">
        <title>Genome-resolved metagenomics identifies genetic mobility, metabolic interactions, and unexpected diversity in perchlorate-reducing communities.</title>
        <authorList>
            <person name="Barnum T.P."/>
            <person name="Figueroa I.A."/>
            <person name="Carlstrom C.I."/>
            <person name="Lucas L.N."/>
            <person name="Engelbrektson A.L."/>
            <person name="Coates J.D."/>
        </authorList>
    </citation>
    <scope>NUCLEOTIDE SEQUENCE [LARGE SCALE GENOMIC DNA]</scope>
    <source>
        <strain evidence="1">BM706</strain>
    </source>
</reference>
<dbReference type="Proteomes" id="UP000234857">
    <property type="component" value="Unassembled WGS sequence"/>
</dbReference>
<dbReference type="EMBL" id="PKTG01000015">
    <property type="protein sequence ID" value="PLX19910.1"/>
    <property type="molecule type" value="Genomic_DNA"/>
</dbReference>
<dbReference type="Pfam" id="PF14345">
    <property type="entry name" value="GDYXXLXY"/>
    <property type="match status" value="2"/>
</dbReference>
<dbReference type="AlphaFoldDB" id="A0A2N5ZMK6"/>
<comment type="caution">
    <text evidence="1">The sequence shown here is derived from an EMBL/GenBank/DDBJ whole genome shotgun (WGS) entry which is preliminary data.</text>
</comment>
<evidence type="ECO:0008006" key="3">
    <source>
        <dbReference type="Google" id="ProtNLM"/>
    </source>
</evidence>
<evidence type="ECO:0000313" key="1">
    <source>
        <dbReference type="EMBL" id="PLX19910.1"/>
    </source>
</evidence>
<evidence type="ECO:0000313" key="2">
    <source>
        <dbReference type="Proteomes" id="UP000234857"/>
    </source>
</evidence>
<dbReference type="InterPro" id="IPR025833">
    <property type="entry name" value="GDYXXLXY"/>
</dbReference>
<accession>A0A2N5ZMK6</accession>